<name>A0AAQ4DBL5_AMBAM</name>
<dbReference type="InterPro" id="IPR051436">
    <property type="entry name" value="Autophagy-related_EPG5"/>
</dbReference>
<dbReference type="GO" id="GO:0005737">
    <property type="term" value="C:cytoplasm"/>
    <property type="evidence" value="ECO:0007669"/>
    <property type="project" value="TreeGrafter"/>
</dbReference>
<dbReference type="InterPro" id="IPR058750">
    <property type="entry name" value="TPR_Epg5"/>
</dbReference>
<organism evidence="6 7">
    <name type="scientific">Amblyomma americanum</name>
    <name type="common">Lone star tick</name>
    <dbReference type="NCBI Taxonomy" id="6943"/>
    <lineage>
        <taxon>Eukaryota</taxon>
        <taxon>Metazoa</taxon>
        <taxon>Ecdysozoa</taxon>
        <taxon>Arthropoda</taxon>
        <taxon>Chelicerata</taxon>
        <taxon>Arachnida</taxon>
        <taxon>Acari</taxon>
        <taxon>Parasitiformes</taxon>
        <taxon>Ixodida</taxon>
        <taxon>Ixodoidea</taxon>
        <taxon>Ixodidae</taxon>
        <taxon>Amblyomminae</taxon>
        <taxon>Amblyomma</taxon>
    </lineage>
</organism>
<feature type="domain" description="Epg5-like central TPR repeats" evidence="4">
    <location>
        <begin position="1341"/>
        <end position="1575"/>
    </location>
</feature>
<evidence type="ECO:0000259" key="4">
    <source>
        <dbReference type="Pfam" id="PF26103"/>
    </source>
</evidence>
<evidence type="ECO:0000313" key="7">
    <source>
        <dbReference type="Proteomes" id="UP001321473"/>
    </source>
</evidence>
<evidence type="ECO:0000313" key="6">
    <source>
        <dbReference type="EMBL" id="KAK8759855.1"/>
    </source>
</evidence>
<dbReference type="EMBL" id="JARKHS020032514">
    <property type="protein sequence ID" value="KAK8759855.1"/>
    <property type="molecule type" value="Genomic_DNA"/>
</dbReference>
<gene>
    <name evidence="6" type="ORF">V5799_028870</name>
</gene>
<dbReference type="InterPro" id="IPR059030">
    <property type="entry name" value="TPR_Epg5_mid"/>
</dbReference>
<dbReference type="Pfam" id="PF26103">
    <property type="entry name" value="TPR_Epg5"/>
    <property type="match status" value="1"/>
</dbReference>
<sequence>MEAVKVKVRKKGRATSAVPCDPGKPAASEAGGSPAESEDVEKSAPVQPAAIGESESLRRAPVPAPAYSDVPPCEPSSGNRWEEANTSRDAISAPVAPELPSAPVDTSGEPNDDNYPNAISLSLARVVCAPEFPTAPVEVTGDPKGDSHSTEIKTTRLQETFPAVSLHVVPTAPADLYAGEDSYVFPSCPEYPAATPHSQAATYGVSSAVTLCGFDVLSRSKDVSRLHSEILSVLDNRTLVRPLTEDQALGLYENAWMKQRGFMITEFVSLNDERNLKHHTLYVLLASYLRSRELLTETTGALNSLQKQIAQQEAGTWDLVSASVTGQASCTDNRQVTGTHHFEKAQYNGRMASLMASSCEQLLRLLREKHVVHMHNVSTLRIQIDYYFQLVLSRGPFRHLQSNSPVSFQTKPELGDRVSELKSCISVLFSFLRKRVKDEVFLNEVRSWVCKLSSLLLRVASLADHFFLLNHVLWCPPGFHKWAIGLVQMPSPPLHRHLEIGLRCYHVDYTLAALATILSPVQHLQNTSVTSTRQVLCKELNCEDDIVALMNQVMPLQLWQPDKEDLDVIAHFLLYYPLDSPQSFLARLLIDRLNYGITEQGQLFLERSLHQFLCILLLEAYEKLCTGYVDKQARYLYHVATGTYKSVTPAEFVAWLWNILFKLRLHAFDTNHQAQLSLVVDENPLWGIAPNLQDYEWLQSICKASETVPYAAFLSLSIGRAGHYREELLVAGFKSISTLVLSKQYAAAIKCVSNILPLFYMRQEMLVTNQQFLTDLQQIVLADSSSQTSTRLVDLESGRCVLRLLAATMARHVQQAKCWGFPSLPIRLWVSLLFSLPGVPMLKAAHKAKGQTGVMYLVDTLVQLVHFEGDCLESVLVLLSELLASVSIPAGPQSMKTWPAMVPFRSEPEFPWFALAGMIAEARLPTVTTAWKAALVAVTRSTRCTAEVKKAMQAPLDVLLLYRWAHQAVLTDAGHPALILIWQQFFSQYLQLCPDGISAGPRLFEGGGYSSLLKKLKQRLVELEKYFSLLCSRTEVKGAAKVLHERLLTRYRSFRLWLEESHHLLNSSRDISTLPSRYCPNEFCATVQGTGQLWHDLVPVETWKYELKDLELLEGLPASHQCKSQHQSSEKTSEKHLVSRFKTYENPATAPRVPTMNPVIPPLPVIASEVRTLVLSQLHKLQDQASTVTGQLQRMAVLDSECREKLLPILYKNVPASVSQTLYCGSECKGAVRLKLHFFEAHQDPNVLRKIKQNRTEWLATVTEPPHASCCAFVHLEACLTHLVQRHRQASPTDKVALQALGAEVFFDLVQALYKGMADYAPTRQFLTLCLDMVGEEFVSNRANQCLPVLRAMLRDTSAVGHLAPFFTPAAADDDQYSVMYQAVSSRIVPNLYAVVFVLLSKFALPSWLKSRAQSQVVRKELLKATGEALYKCGFHPVEPLLPLVELLHSHLHSLVLFNFPQHYAFTLDIILRGSSSCSIPVATWSIFLQALGYRMPANAAQAHDEEYAKHQHILSPDEVAGTLNAVTVHFTTLRTSNTSVATDGLYGRLRPYMHVLSRFFSLVIHCYLWEKLKAKARVYHGCRKMLVKFP</sequence>
<evidence type="ECO:0000259" key="5">
    <source>
        <dbReference type="Pfam" id="PF26573"/>
    </source>
</evidence>
<feature type="region of interest" description="Disordered" evidence="3">
    <location>
        <begin position="1"/>
        <end position="116"/>
    </location>
</feature>
<comment type="similarity">
    <text evidence="1">Belongs to the EPG5 family.</text>
</comment>
<dbReference type="Proteomes" id="UP001321473">
    <property type="component" value="Unassembled WGS sequence"/>
</dbReference>
<accession>A0AAQ4DBL5</accession>
<proteinExistence type="inferred from homology"/>
<evidence type="ECO:0000256" key="1">
    <source>
        <dbReference type="ARBA" id="ARBA00010948"/>
    </source>
</evidence>
<keyword evidence="2" id="KW-0072">Autophagy</keyword>
<feature type="compositionally biased region" description="Basic residues" evidence="3">
    <location>
        <begin position="1"/>
        <end position="13"/>
    </location>
</feature>
<evidence type="ECO:0000256" key="2">
    <source>
        <dbReference type="ARBA" id="ARBA00023006"/>
    </source>
</evidence>
<dbReference type="PANTHER" id="PTHR31139:SF4">
    <property type="entry name" value="ECTOPIC P GRANULES PROTEIN 5 HOMOLOG"/>
    <property type="match status" value="1"/>
</dbReference>
<comment type="caution">
    <text evidence="6">The sequence shown here is derived from an EMBL/GenBank/DDBJ whole genome shotgun (WGS) entry which is preliminary data.</text>
</comment>
<dbReference type="Pfam" id="PF26573">
    <property type="entry name" value="TPR_Epg5_2"/>
    <property type="match status" value="1"/>
</dbReference>
<keyword evidence="7" id="KW-1185">Reference proteome</keyword>
<feature type="compositionally biased region" description="Low complexity" evidence="3">
    <location>
        <begin position="23"/>
        <end position="35"/>
    </location>
</feature>
<dbReference type="GO" id="GO:0097352">
    <property type="term" value="P:autophagosome maturation"/>
    <property type="evidence" value="ECO:0007669"/>
    <property type="project" value="TreeGrafter"/>
</dbReference>
<dbReference type="PANTHER" id="PTHR31139">
    <property type="entry name" value="ECTOPIC P GRANULES PROTEIN 5 HOMOLOG"/>
    <property type="match status" value="1"/>
</dbReference>
<reference evidence="6 7" key="1">
    <citation type="journal article" date="2023" name="Arcadia Sci">
        <title>De novo assembly of a long-read Amblyomma americanum tick genome.</title>
        <authorList>
            <person name="Chou S."/>
            <person name="Poskanzer K.E."/>
            <person name="Rollins M."/>
            <person name="Thuy-Boun P.S."/>
        </authorList>
    </citation>
    <scope>NUCLEOTIDE SEQUENCE [LARGE SCALE GENOMIC DNA]</scope>
    <source>
        <strain evidence="6">F_SG_1</strain>
        <tissue evidence="6">Salivary glands</tissue>
    </source>
</reference>
<feature type="domain" description="Epg5-like TPR" evidence="5">
    <location>
        <begin position="946"/>
        <end position="1098"/>
    </location>
</feature>
<evidence type="ECO:0000256" key="3">
    <source>
        <dbReference type="SAM" id="MobiDB-lite"/>
    </source>
</evidence>
<protein>
    <submittedName>
        <fullName evidence="6">Uncharacterized protein</fullName>
    </submittedName>
</protein>